<dbReference type="Gene3D" id="2.40.100.10">
    <property type="entry name" value="Cyclophilin-like"/>
    <property type="match status" value="1"/>
</dbReference>
<organism evidence="5 6">
    <name type="scientific">Flagellimonas nanhaiensis</name>
    <dbReference type="NCBI Taxonomy" id="2292706"/>
    <lineage>
        <taxon>Bacteria</taxon>
        <taxon>Pseudomonadati</taxon>
        <taxon>Bacteroidota</taxon>
        <taxon>Flavobacteriia</taxon>
        <taxon>Flavobacteriales</taxon>
        <taxon>Flavobacteriaceae</taxon>
        <taxon>Flagellimonas</taxon>
    </lineage>
</organism>
<dbReference type="EMBL" id="QTJX01000001">
    <property type="protein sequence ID" value="RDY61421.1"/>
    <property type="molecule type" value="Genomic_DNA"/>
</dbReference>
<comment type="caution">
    <text evidence="5">The sequence shown here is derived from an EMBL/GenBank/DDBJ whole genome shotgun (WGS) entry which is preliminary data.</text>
</comment>
<keyword evidence="1" id="KW-0547">Nucleotide-binding</keyword>
<evidence type="ECO:0000259" key="4">
    <source>
        <dbReference type="SMART" id="SM00796"/>
    </source>
</evidence>
<keyword evidence="6" id="KW-1185">Reference proteome</keyword>
<dbReference type="SUPFAM" id="SSF50891">
    <property type="entry name" value="Cyclophilin-like"/>
    <property type="match status" value="1"/>
</dbReference>
<dbReference type="GO" id="GO:0016787">
    <property type="term" value="F:hydrolase activity"/>
    <property type="evidence" value="ECO:0007669"/>
    <property type="project" value="UniProtKB-KW"/>
</dbReference>
<evidence type="ECO:0000256" key="1">
    <source>
        <dbReference type="ARBA" id="ARBA00022741"/>
    </source>
</evidence>
<dbReference type="RefSeq" id="WP_116183302.1">
    <property type="nucleotide sequence ID" value="NZ_QTJX01000001.1"/>
</dbReference>
<dbReference type="Gene3D" id="3.30.1360.40">
    <property type="match status" value="1"/>
</dbReference>
<evidence type="ECO:0000313" key="5">
    <source>
        <dbReference type="EMBL" id="RDY61421.1"/>
    </source>
</evidence>
<gene>
    <name evidence="5" type="ORF">DX873_04475</name>
</gene>
<evidence type="ECO:0000313" key="6">
    <source>
        <dbReference type="Proteomes" id="UP000261828"/>
    </source>
</evidence>
<dbReference type="PANTHER" id="PTHR34698">
    <property type="entry name" value="5-OXOPROLINASE SUBUNIT B"/>
    <property type="match status" value="1"/>
</dbReference>
<dbReference type="Pfam" id="PF02682">
    <property type="entry name" value="CT_C_D"/>
    <property type="match status" value="1"/>
</dbReference>
<dbReference type="NCBIfam" id="TIGR00370">
    <property type="entry name" value="5-oxoprolinase subunit PxpB"/>
    <property type="match status" value="1"/>
</dbReference>
<keyword evidence="3" id="KW-0067">ATP-binding</keyword>
<dbReference type="SUPFAM" id="SSF160467">
    <property type="entry name" value="PH0987 N-terminal domain-like"/>
    <property type="match status" value="1"/>
</dbReference>
<protein>
    <submittedName>
        <fullName evidence="5">Allophanate hydrolase subunit 1</fullName>
    </submittedName>
</protein>
<dbReference type="OrthoDB" id="9778567at2"/>
<dbReference type="GO" id="GO:0005524">
    <property type="term" value="F:ATP binding"/>
    <property type="evidence" value="ECO:0007669"/>
    <property type="project" value="UniProtKB-KW"/>
</dbReference>
<dbReference type="InterPro" id="IPR003833">
    <property type="entry name" value="CT_C_D"/>
</dbReference>
<name>A0A371JUC8_9FLAO</name>
<dbReference type="PANTHER" id="PTHR34698:SF2">
    <property type="entry name" value="5-OXOPROLINASE SUBUNIT B"/>
    <property type="match status" value="1"/>
</dbReference>
<evidence type="ECO:0000256" key="3">
    <source>
        <dbReference type="ARBA" id="ARBA00022840"/>
    </source>
</evidence>
<keyword evidence="2 5" id="KW-0378">Hydrolase</keyword>
<proteinExistence type="predicted"/>
<evidence type="ECO:0000256" key="2">
    <source>
        <dbReference type="ARBA" id="ARBA00022801"/>
    </source>
</evidence>
<accession>A0A371JUC8</accession>
<dbReference type="SMART" id="SM00796">
    <property type="entry name" value="AHS1"/>
    <property type="match status" value="1"/>
</dbReference>
<sequence>MKSYPIHIEPFGKSAVLVAWPNQVEESILQDILEFANNFRALKLEGWELVIAYNSITMIQNDGILDFGEIKELILECHSKPKAENQKKERYLWRIPVCYEREFGIDIDEVAETLNLSPEQLIDQHTSQQYIVYGIGFLPGFMYLGGLPSSLEIPRRAEPRLNVSKGSVGLAGKQTGIYPQDSPGGWNIIGNCPIPLFDSSRETPCFVSVGDKVQFYEISKAEYDLRIIEAEVGIYKLEKLTIDA</sequence>
<dbReference type="InterPro" id="IPR010016">
    <property type="entry name" value="PxpB"/>
</dbReference>
<reference evidence="5 6" key="1">
    <citation type="submission" date="2018-08" db="EMBL/GenBank/DDBJ databases">
        <title>Muricauda nanhaiensis sp. nov., isolated from seawater of the South China Sea.</title>
        <authorList>
            <person name="Dang Y."/>
        </authorList>
    </citation>
    <scope>NUCLEOTIDE SEQUENCE [LARGE SCALE GENOMIC DNA]</scope>
    <source>
        <strain evidence="5 6">SM1704</strain>
    </source>
</reference>
<feature type="domain" description="Carboxyltransferase" evidence="4">
    <location>
        <begin position="6"/>
        <end position="207"/>
    </location>
</feature>
<dbReference type="InterPro" id="IPR029000">
    <property type="entry name" value="Cyclophilin-like_dom_sf"/>
</dbReference>
<dbReference type="AlphaFoldDB" id="A0A371JUC8"/>
<dbReference type="Proteomes" id="UP000261828">
    <property type="component" value="Unassembled WGS sequence"/>
</dbReference>